<reference evidence="2" key="1">
    <citation type="submission" date="2016-04" db="UniProtKB">
        <authorList>
            <consortium name="WormBaseParasite"/>
        </authorList>
    </citation>
    <scope>IDENTIFICATION</scope>
</reference>
<sequence length="154" mass="17271">MFKFRYCIAFDERAMPCYLIPFALRTSGFNGSEQGSDSAPIIFIDYTIIDVRDVAKEFAVQHLDVQTLGLKESLEKIERSVPVDSVLVTNGINAVRQVLHPQALRSSLKLTQLYCTFINAARLKSFSYNSTSECTLQQELTAISNAVRVAQKDL</sequence>
<protein>
    <submittedName>
        <fullName evidence="2">PIN_6 domain-containing protein</fullName>
    </submittedName>
</protein>
<keyword evidence="1" id="KW-1185">Reference proteome</keyword>
<name>A0A158R649_9BILA</name>
<dbReference type="Proteomes" id="UP000046393">
    <property type="component" value="Unplaced"/>
</dbReference>
<dbReference type="STRING" id="451379.A0A158R649"/>
<dbReference type="AlphaFoldDB" id="A0A158R649"/>
<accession>A0A158R649</accession>
<evidence type="ECO:0000313" key="1">
    <source>
        <dbReference type="Proteomes" id="UP000046393"/>
    </source>
</evidence>
<organism evidence="1 2">
    <name type="scientific">Syphacia muris</name>
    <dbReference type="NCBI Taxonomy" id="451379"/>
    <lineage>
        <taxon>Eukaryota</taxon>
        <taxon>Metazoa</taxon>
        <taxon>Ecdysozoa</taxon>
        <taxon>Nematoda</taxon>
        <taxon>Chromadorea</taxon>
        <taxon>Rhabditida</taxon>
        <taxon>Spirurina</taxon>
        <taxon>Oxyuridomorpha</taxon>
        <taxon>Oxyuroidea</taxon>
        <taxon>Oxyuridae</taxon>
        <taxon>Syphacia</taxon>
    </lineage>
</organism>
<proteinExistence type="predicted"/>
<evidence type="ECO:0000313" key="2">
    <source>
        <dbReference type="WBParaSite" id="SMUV_0000944101-mRNA-1"/>
    </source>
</evidence>
<dbReference type="WBParaSite" id="SMUV_0000944101-mRNA-1">
    <property type="protein sequence ID" value="SMUV_0000944101-mRNA-1"/>
    <property type="gene ID" value="SMUV_0000944101"/>
</dbReference>